<evidence type="ECO:0000256" key="2">
    <source>
        <dbReference type="SAM" id="MobiDB-lite"/>
    </source>
</evidence>
<dbReference type="InterPro" id="IPR023606">
    <property type="entry name" value="CoA-Trfase_III_dom_1_sf"/>
</dbReference>
<gene>
    <name evidence="3" type="ORF">PS467_35985</name>
</gene>
<dbReference type="PANTHER" id="PTHR48207:SF3">
    <property type="entry name" value="SUCCINATE--HYDROXYMETHYLGLUTARATE COA-TRANSFERASE"/>
    <property type="match status" value="1"/>
</dbReference>
<organism evidence="3 4">
    <name type="scientific">Streptomyces luomodiensis</name>
    <dbReference type="NCBI Taxonomy" id="3026192"/>
    <lineage>
        <taxon>Bacteria</taxon>
        <taxon>Bacillati</taxon>
        <taxon>Actinomycetota</taxon>
        <taxon>Actinomycetes</taxon>
        <taxon>Kitasatosporales</taxon>
        <taxon>Streptomycetaceae</taxon>
        <taxon>Streptomyces</taxon>
    </lineage>
</organism>
<evidence type="ECO:0000313" key="4">
    <source>
        <dbReference type="Proteomes" id="UP001305606"/>
    </source>
</evidence>
<dbReference type="InterPro" id="IPR003673">
    <property type="entry name" value="CoA-Trfase_fam_III"/>
</dbReference>
<feature type="region of interest" description="Disordered" evidence="2">
    <location>
        <begin position="341"/>
        <end position="364"/>
    </location>
</feature>
<dbReference type="GO" id="GO:0016740">
    <property type="term" value="F:transferase activity"/>
    <property type="evidence" value="ECO:0007669"/>
    <property type="project" value="UniProtKB-KW"/>
</dbReference>
<dbReference type="Gene3D" id="3.40.50.10540">
    <property type="entry name" value="Crotonobetainyl-coa:carnitine coa-transferase, domain 1"/>
    <property type="match status" value="1"/>
</dbReference>
<evidence type="ECO:0000313" key="3">
    <source>
        <dbReference type="EMBL" id="WNF00341.1"/>
    </source>
</evidence>
<dbReference type="PANTHER" id="PTHR48207">
    <property type="entry name" value="SUCCINATE--HYDROXYMETHYLGLUTARATE COA-TRANSFERASE"/>
    <property type="match status" value="1"/>
</dbReference>
<name>A0ABY9V641_9ACTN</name>
<dbReference type="SUPFAM" id="SSF89796">
    <property type="entry name" value="CoA-transferase family III (CaiB/BaiF)"/>
    <property type="match status" value="1"/>
</dbReference>
<protein>
    <submittedName>
        <fullName evidence="3">CoA transferase</fullName>
    </submittedName>
</protein>
<proteinExistence type="predicted"/>
<dbReference type="InterPro" id="IPR044855">
    <property type="entry name" value="CoA-Trfase_III_dom3_sf"/>
</dbReference>
<dbReference type="Pfam" id="PF02515">
    <property type="entry name" value="CoA_transf_3"/>
    <property type="match status" value="1"/>
</dbReference>
<evidence type="ECO:0000256" key="1">
    <source>
        <dbReference type="ARBA" id="ARBA00022679"/>
    </source>
</evidence>
<dbReference type="EMBL" id="CP117522">
    <property type="protein sequence ID" value="WNF00341.1"/>
    <property type="molecule type" value="Genomic_DNA"/>
</dbReference>
<dbReference type="InterPro" id="IPR050483">
    <property type="entry name" value="CoA-transferase_III_domain"/>
</dbReference>
<reference evidence="3 4" key="1">
    <citation type="submission" date="2023-02" db="EMBL/GenBank/DDBJ databases">
        <title>Streptomyces sp. SCA4-21 with antifungal activity against Fusarium oxysporum f. sp. cubense, Streptomyces sp. SCA2-17 with antifungal activity against Fusarium oxysporum f. sp. cubense.</title>
        <authorList>
            <person name="Qi D."/>
        </authorList>
    </citation>
    <scope>NUCLEOTIDE SEQUENCE [LARGE SCALE GENOMIC DNA]</scope>
    <source>
        <strain evidence="3 4">SCA4-21</strain>
    </source>
</reference>
<sequence length="400" mass="42356">MTETPAPLHGVTVVDISSSYAAPTASMYLGDMGADVIKIEPLRGDDARGWGPPFLNGEAAWFLSVNRNKKSLCLDIRTDDGRDVLFRMLETADVFIENLNPAKLERHGLGLDTLRKTFPRLVICALSGFGLDGPDAHLPGYDLIAQARSGMMSVTGDAGVPQRVSTALSDIAAGTVAAYAIAAALVRQQKHGVGEVVDVSLLDADLAFMAPRIASYLAGDPEPRPCGGTDSVVSIYQPFGTSDRPVVVAVGNDRIWQRACAALGLEELAADPELASNAGRRSRRAEVVAAFEAVLSTMTCADALKALQDVGVPCAPISSLSEVVDDPQVQAREAIVTQPHPRAGDFRGVGSPWRLGTQTDRTPRLSAPLQGEHGREILTGVGFEAQAIDELVEAGVVWLP</sequence>
<dbReference type="RefSeq" id="WP_311038735.1">
    <property type="nucleotide sequence ID" value="NZ_CP117522.1"/>
</dbReference>
<keyword evidence="1 3" id="KW-0808">Transferase</keyword>
<keyword evidence="4" id="KW-1185">Reference proteome</keyword>
<dbReference type="Gene3D" id="3.30.1540.10">
    <property type="entry name" value="formyl-coa transferase, domain 3"/>
    <property type="match status" value="1"/>
</dbReference>
<accession>A0ABY9V641</accession>
<dbReference type="Proteomes" id="UP001305606">
    <property type="component" value="Chromosome"/>
</dbReference>